<dbReference type="InterPro" id="IPR038928">
    <property type="entry name" value="LAZY1"/>
</dbReference>
<comment type="caution">
    <text evidence="2">The sequence shown here is derived from an EMBL/GenBank/DDBJ whole genome shotgun (WGS) entry which is preliminary data.</text>
</comment>
<dbReference type="AlphaFoldDB" id="A0A8S0PU99"/>
<dbReference type="Gramene" id="OE9A073514T1">
    <property type="protein sequence ID" value="OE9A073514C1"/>
    <property type="gene ID" value="OE9A073514"/>
</dbReference>
<feature type="compositionally biased region" description="Basic and acidic residues" evidence="1">
    <location>
        <begin position="291"/>
        <end position="307"/>
    </location>
</feature>
<dbReference type="OrthoDB" id="780166at2759"/>
<feature type="region of interest" description="Disordered" evidence="1">
    <location>
        <begin position="291"/>
        <end position="315"/>
    </location>
</feature>
<dbReference type="PANTHER" id="PTHR34959">
    <property type="entry name" value="PROTEIN LAZY 1"/>
    <property type="match status" value="1"/>
</dbReference>
<dbReference type="GO" id="GO:2000012">
    <property type="term" value="P:regulation of auxin polar transport"/>
    <property type="evidence" value="ECO:0007669"/>
    <property type="project" value="InterPro"/>
</dbReference>
<dbReference type="PANTHER" id="PTHR34959:SF3">
    <property type="entry name" value="PROTEIN LAZY 1"/>
    <property type="match status" value="1"/>
</dbReference>
<protein>
    <recommendedName>
        <fullName evidence="4">Protein LAZY 1-like</fullName>
    </recommendedName>
</protein>
<proteinExistence type="predicted"/>
<organism evidence="2 3">
    <name type="scientific">Olea europaea subsp. europaea</name>
    <dbReference type="NCBI Taxonomy" id="158383"/>
    <lineage>
        <taxon>Eukaryota</taxon>
        <taxon>Viridiplantae</taxon>
        <taxon>Streptophyta</taxon>
        <taxon>Embryophyta</taxon>
        <taxon>Tracheophyta</taxon>
        <taxon>Spermatophyta</taxon>
        <taxon>Magnoliopsida</taxon>
        <taxon>eudicotyledons</taxon>
        <taxon>Gunneridae</taxon>
        <taxon>Pentapetalae</taxon>
        <taxon>asterids</taxon>
        <taxon>lamiids</taxon>
        <taxon>Lamiales</taxon>
        <taxon>Oleaceae</taxon>
        <taxon>Oleeae</taxon>
        <taxon>Olea</taxon>
    </lineage>
</organism>
<evidence type="ECO:0008006" key="4">
    <source>
        <dbReference type="Google" id="ProtNLM"/>
    </source>
</evidence>
<gene>
    <name evidence="2" type="ORF">OLEA9_A073514</name>
</gene>
<reference evidence="2 3" key="1">
    <citation type="submission" date="2019-12" db="EMBL/GenBank/DDBJ databases">
        <authorList>
            <person name="Alioto T."/>
            <person name="Alioto T."/>
            <person name="Gomez Garrido J."/>
        </authorList>
    </citation>
    <scope>NUCLEOTIDE SEQUENCE [LARGE SCALE GENOMIC DNA]</scope>
</reference>
<dbReference type="Proteomes" id="UP000594638">
    <property type="component" value="Unassembled WGS sequence"/>
</dbReference>
<dbReference type="GO" id="GO:0009630">
    <property type="term" value="P:gravitropism"/>
    <property type="evidence" value="ECO:0007669"/>
    <property type="project" value="InterPro"/>
</dbReference>
<evidence type="ECO:0000256" key="1">
    <source>
        <dbReference type="SAM" id="MobiDB-lite"/>
    </source>
</evidence>
<keyword evidence="3" id="KW-1185">Reference proteome</keyword>
<name>A0A8S0PU99_OLEEU</name>
<sequence length="354" mass="40106">MKLLGWMHRKLRQNYNEPTKNFTIGNPSTCFSGQVFFDGNKYHMETAHTYSRSGHPNKAETVFQEESSEPFAFLAIGTFGSELMDTDPPTPTFFMPFETVTTNEQMEIEENYPKLINYELEKFLEAEAEEIGDDSPKRSSLASIITICNEGIEGADSEAYANAVAFPLQNSLLGSSIHELAWIRVEPDKEKASFEEGFKKNKIVDDDPKGKSEGSEKRAKGNYLKHFIKMMMKKLHSTSKDSSVSSIDATKSTSLKKKLPKGLKIFHKKVHPEGLITEKQFKLENDMAKNISREHEGGHQIEKDNGKRSSQRANIKQHEQNAMKLSSNGLSKGASMVNREHWIRTDTEYLVLEL</sequence>
<dbReference type="EMBL" id="CACTIH010000138">
    <property type="protein sequence ID" value="CAA2955105.1"/>
    <property type="molecule type" value="Genomic_DNA"/>
</dbReference>
<evidence type="ECO:0000313" key="3">
    <source>
        <dbReference type="Proteomes" id="UP000594638"/>
    </source>
</evidence>
<evidence type="ECO:0000313" key="2">
    <source>
        <dbReference type="EMBL" id="CAA2955105.1"/>
    </source>
</evidence>
<accession>A0A8S0PU99</accession>